<dbReference type="NCBIfam" id="NF006830">
    <property type="entry name" value="PRK09355.1"/>
    <property type="match status" value="1"/>
</dbReference>
<dbReference type="CDD" id="cd01170">
    <property type="entry name" value="THZ_kinase"/>
    <property type="match status" value="1"/>
</dbReference>
<comment type="function">
    <text evidence="11">Catalyzes the phosphorylation of the hydroxyl group of 4-methyl-5-beta-hydroxyethylthiazole (THZ).</text>
</comment>
<dbReference type="Gene3D" id="3.40.1190.20">
    <property type="match status" value="1"/>
</dbReference>
<dbReference type="NCBIfam" id="TIGR00694">
    <property type="entry name" value="thiM"/>
    <property type="match status" value="1"/>
</dbReference>
<dbReference type="AlphaFoldDB" id="A0A7V6A1M1"/>
<dbReference type="PIRSF" id="PIRSF000513">
    <property type="entry name" value="Thz_kinase"/>
    <property type="match status" value="1"/>
</dbReference>
<keyword evidence="7 11" id="KW-0418">Kinase</keyword>
<feature type="binding site" evidence="11">
    <location>
        <position position="47"/>
    </location>
    <ligand>
        <name>substrate</name>
    </ligand>
</feature>
<accession>A0A7V6A1M1</accession>
<dbReference type="InterPro" id="IPR000417">
    <property type="entry name" value="Hyethyz_kinase"/>
</dbReference>
<evidence type="ECO:0000313" key="12">
    <source>
        <dbReference type="EMBL" id="HHS28515.1"/>
    </source>
</evidence>
<dbReference type="GO" id="GO:0009228">
    <property type="term" value="P:thiamine biosynthetic process"/>
    <property type="evidence" value="ECO:0007669"/>
    <property type="project" value="UniProtKB-KW"/>
</dbReference>
<sequence>MTEQNLNVFELLTKVRTAQPVVHHLTNWVTIYDCANVVKVLGASPVMAHAPEEVADMVQLASSLVLNIGTLTVPMVEAMKVAARAANSRGIPVVLDVCGAGATPLRDQKSLELIDEVRIDIIKGNASEVARVSGETVRTKGVDASDVALDLAQVAGNLARSRRATVVITGKTDIVADHDKLYYISNGHPLMGRVVGTGCMAASIIGTFAAICSNLAEAAAAALVTFGVAAEAAAPMSQGPATFKEKLFDCLYNMDAATLGRLQKVETG</sequence>
<evidence type="ECO:0000256" key="1">
    <source>
        <dbReference type="ARBA" id="ARBA00001771"/>
    </source>
</evidence>
<dbReference type="UniPathway" id="UPA00060">
    <property type="reaction ID" value="UER00139"/>
</dbReference>
<dbReference type="GO" id="GO:0005524">
    <property type="term" value="F:ATP binding"/>
    <property type="evidence" value="ECO:0007669"/>
    <property type="project" value="UniProtKB-UniRule"/>
</dbReference>
<feature type="binding site" evidence="11">
    <location>
        <position position="169"/>
    </location>
    <ligand>
        <name>ATP</name>
        <dbReference type="ChEBI" id="CHEBI:30616"/>
    </ligand>
</feature>
<evidence type="ECO:0000256" key="2">
    <source>
        <dbReference type="ARBA" id="ARBA00001946"/>
    </source>
</evidence>
<evidence type="ECO:0000256" key="6">
    <source>
        <dbReference type="ARBA" id="ARBA00022741"/>
    </source>
</evidence>
<gene>
    <name evidence="11" type="primary">thiM</name>
    <name evidence="12" type="ORF">ENV52_02280</name>
</gene>
<dbReference type="GO" id="GO:0009229">
    <property type="term" value="P:thiamine diphosphate biosynthetic process"/>
    <property type="evidence" value="ECO:0007669"/>
    <property type="project" value="UniProtKB-UniRule"/>
</dbReference>
<comment type="pathway">
    <text evidence="3 11">Cofactor biosynthesis; thiamine diphosphate biosynthesis; 4-methyl-5-(2-phosphoethyl)-thiazole from 5-(2-hydroxyethyl)-4-methylthiazole: step 1/1.</text>
</comment>
<dbReference type="GO" id="GO:0000287">
    <property type="term" value="F:magnesium ion binding"/>
    <property type="evidence" value="ECO:0007669"/>
    <property type="project" value="UniProtKB-UniRule"/>
</dbReference>
<evidence type="ECO:0000256" key="3">
    <source>
        <dbReference type="ARBA" id="ARBA00004868"/>
    </source>
</evidence>
<dbReference type="EMBL" id="DTGR01000035">
    <property type="protein sequence ID" value="HHS28515.1"/>
    <property type="molecule type" value="Genomic_DNA"/>
</dbReference>
<comment type="caution">
    <text evidence="12">The sequence shown here is derived from an EMBL/GenBank/DDBJ whole genome shotgun (WGS) entry which is preliminary data.</text>
</comment>
<reference evidence="12" key="1">
    <citation type="journal article" date="2020" name="mSystems">
        <title>Genome- and Community-Level Interaction Insights into Carbon Utilization and Element Cycling Functions of Hydrothermarchaeota in Hydrothermal Sediment.</title>
        <authorList>
            <person name="Zhou Z."/>
            <person name="Liu Y."/>
            <person name="Xu W."/>
            <person name="Pan J."/>
            <person name="Luo Z.H."/>
            <person name="Li M."/>
        </authorList>
    </citation>
    <scope>NUCLEOTIDE SEQUENCE [LARGE SCALE GENOMIC DNA]</scope>
    <source>
        <strain evidence="12">SpSt-767</strain>
    </source>
</reference>
<dbReference type="Pfam" id="PF02110">
    <property type="entry name" value="HK"/>
    <property type="match status" value="1"/>
</dbReference>
<comment type="similarity">
    <text evidence="11">Belongs to the Thz kinase family.</text>
</comment>
<evidence type="ECO:0000256" key="9">
    <source>
        <dbReference type="ARBA" id="ARBA00022842"/>
    </source>
</evidence>
<feature type="binding site" evidence="11">
    <location>
        <position position="123"/>
    </location>
    <ligand>
        <name>ATP</name>
        <dbReference type="ChEBI" id="CHEBI:30616"/>
    </ligand>
</feature>
<evidence type="ECO:0000256" key="10">
    <source>
        <dbReference type="ARBA" id="ARBA00022977"/>
    </source>
</evidence>
<dbReference type="InterPro" id="IPR029056">
    <property type="entry name" value="Ribokinase-like"/>
</dbReference>
<dbReference type="HAMAP" id="MF_00228">
    <property type="entry name" value="Thz_kinase"/>
    <property type="match status" value="1"/>
</dbReference>
<keyword evidence="4 11" id="KW-0808">Transferase</keyword>
<keyword evidence="10 11" id="KW-0784">Thiamine biosynthesis</keyword>
<evidence type="ECO:0000256" key="5">
    <source>
        <dbReference type="ARBA" id="ARBA00022723"/>
    </source>
</evidence>
<evidence type="ECO:0000256" key="11">
    <source>
        <dbReference type="HAMAP-Rule" id="MF_00228"/>
    </source>
</evidence>
<protein>
    <recommendedName>
        <fullName evidence="11">Hydroxyethylthiazole kinase</fullName>
        <ecNumber evidence="11">2.7.1.50</ecNumber>
    </recommendedName>
    <alternativeName>
        <fullName evidence="11">4-methyl-5-beta-hydroxyethylthiazole kinase</fullName>
        <shortName evidence="11">TH kinase</shortName>
        <shortName evidence="11">Thz kinase</shortName>
    </alternativeName>
</protein>
<comment type="cofactor">
    <cofactor evidence="2 11">
        <name>Mg(2+)</name>
        <dbReference type="ChEBI" id="CHEBI:18420"/>
    </cofactor>
</comment>
<evidence type="ECO:0000256" key="7">
    <source>
        <dbReference type="ARBA" id="ARBA00022777"/>
    </source>
</evidence>
<dbReference type="EC" id="2.7.1.50" evidence="11"/>
<proteinExistence type="inferred from homology"/>
<keyword evidence="9 11" id="KW-0460">Magnesium</keyword>
<comment type="catalytic activity">
    <reaction evidence="1 11">
        <text>5-(2-hydroxyethyl)-4-methylthiazole + ATP = 4-methyl-5-(2-phosphooxyethyl)-thiazole + ADP + H(+)</text>
        <dbReference type="Rhea" id="RHEA:24212"/>
        <dbReference type="ChEBI" id="CHEBI:15378"/>
        <dbReference type="ChEBI" id="CHEBI:17957"/>
        <dbReference type="ChEBI" id="CHEBI:30616"/>
        <dbReference type="ChEBI" id="CHEBI:58296"/>
        <dbReference type="ChEBI" id="CHEBI:456216"/>
        <dbReference type="EC" id="2.7.1.50"/>
    </reaction>
</comment>
<dbReference type="SUPFAM" id="SSF53613">
    <property type="entry name" value="Ribokinase-like"/>
    <property type="match status" value="1"/>
</dbReference>
<dbReference type="GO" id="GO:0004417">
    <property type="term" value="F:hydroxyethylthiazole kinase activity"/>
    <property type="evidence" value="ECO:0007669"/>
    <property type="project" value="UniProtKB-UniRule"/>
</dbReference>
<evidence type="ECO:0000256" key="4">
    <source>
        <dbReference type="ARBA" id="ARBA00022679"/>
    </source>
</evidence>
<keyword evidence="8 11" id="KW-0067">ATP-binding</keyword>
<name>A0A7V6A1M1_9BACT</name>
<feature type="binding site" evidence="11">
    <location>
        <position position="196"/>
    </location>
    <ligand>
        <name>substrate</name>
    </ligand>
</feature>
<evidence type="ECO:0000256" key="8">
    <source>
        <dbReference type="ARBA" id="ARBA00022840"/>
    </source>
</evidence>
<keyword evidence="6 11" id="KW-0547">Nucleotide-binding</keyword>
<organism evidence="12">
    <name type="scientific">Desulfobacca acetoxidans</name>
    <dbReference type="NCBI Taxonomy" id="60893"/>
    <lineage>
        <taxon>Bacteria</taxon>
        <taxon>Pseudomonadati</taxon>
        <taxon>Thermodesulfobacteriota</taxon>
        <taxon>Desulfobaccia</taxon>
        <taxon>Desulfobaccales</taxon>
        <taxon>Desulfobaccaceae</taxon>
        <taxon>Desulfobacca</taxon>
    </lineage>
</organism>
<dbReference type="PRINTS" id="PR01099">
    <property type="entry name" value="HYETHTZKNASE"/>
</dbReference>
<keyword evidence="5 11" id="KW-0479">Metal-binding</keyword>